<accession>A0A0C9YNJ3</accession>
<organism evidence="10 11">
    <name type="scientific">Pisolithus microcarpus 441</name>
    <dbReference type="NCBI Taxonomy" id="765257"/>
    <lineage>
        <taxon>Eukaryota</taxon>
        <taxon>Fungi</taxon>
        <taxon>Dikarya</taxon>
        <taxon>Basidiomycota</taxon>
        <taxon>Agaricomycotina</taxon>
        <taxon>Agaricomycetes</taxon>
        <taxon>Agaricomycetidae</taxon>
        <taxon>Boletales</taxon>
        <taxon>Sclerodermatineae</taxon>
        <taxon>Pisolithaceae</taxon>
        <taxon>Pisolithus</taxon>
    </lineage>
</organism>
<evidence type="ECO:0000256" key="3">
    <source>
        <dbReference type="ARBA" id="ARBA00020634"/>
    </source>
</evidence>
<comment type="subcellular location">
    <subcellularLocation>
        <location evidence="1 8">Nucleus</location>
    </subcellularLocation>
</comment>
<evidence type="ECO:0000256" key="5">
    <source>
        <dbReference type="ARBA" id="ARBA00023163"/>
    </source>
</evidence>
<feature type="compositionally biased region" description="Low complexity" evidence="9">
    <location>
        <begin position="262"/>
        <end position="277"/>
    </location>
</feature>
<gene>
    <name evidence="8" type="primary">MED6</name>
    <name evidence="10" type="ORF">PISMIDRAFT_675979</name>
</gene>
<dbReference type="Gene3D" id="3.10.450.580">
    <property type="entry name" value="Mediator complex, subunit Med6"/>
    <property type="match status" value="1"/>
</dbReference>
<comment type="subunit">
    <text evidence="8">Component of the Mediator complex.</text>
</comment>
<evidence type="ECO:0000256" key="9">
    <source>
        <dbReference type="SAM" id="MobiDB-lite"/>
    </source>
</evidence>
<dbReference type="PANTHER" id="PTHR13104">
    <property type="entry name" value="MED-6-RELATED"/>
    <property type="match status" value="1"/>
</dbReference>
<dbReference type="HOGENOM" id="CLU_980275_0_0_1"/>
<dbReference type="Proteomes" id="UP000054018">
    <property type="component" value="Unassembled WGS sequence"/>
</dbReference>
<name>A0A0C9YNJ3_9AGAM</name>
<comment type="function">
    <text evidence="8">Component of the Mediator complex, a coactivator involved in the regulated transcription of nearly all RNA polymerase II-dependent genes. Mediator functions as a bridge to convey information from gene-specific regulatory proteins to the basal RNA polymerase II transcription machinery. Mediator is recruited to promoters by direct interactions with regulatory proteins and serves as a scaffold for the assembly of a functional preinitiation complex with RNA polymerase II and the general transcription factors.</text>
</comment>
<dbReference type="GO" id="GO:0016592">
    <property type="term" value="C:mediator complex"/>
    <property type="evidence" value="ECO:0007669"/>
    <property type="project" value="InterPro"/>
</dbReference>
<evidence type="ECO:0000256" key="8">
    <source>
        <dbReference type="RuleBase" id="RU364143"/>
    </source>
</evidence>
<comment type="similarity">
    <text evidence="2 8">Belongs to the Mediator complex subunit 6 family.</text>
</comment>
<feature type="region of interest" description="Disordered" evidence="9">
    <location>
        <begin position="165"/>
        <end position="202"/>
    </location>
</feature>
<evidence type="ECO:0000256" key="4">
    <source>
        <dbReference type="ARBA" id="ARBA00023015"/>
    </source>
</evidence>
<dbReference type="InterPro" id="IPR038566">
    <property type="entry name" value="Mediator_Med6_sf"/>
</dbReference>
<reference evidence="11" key="2">
    <citation type="submission" date="2015-01" db="EMBL/GenBank/DDBJ databases">
        <title>Evolutionary Origins and Diversification of the Mycorrhizal Mutualists.</title>
        <authorList>
            <consortium name="DOE Joint Genome Institute"/>
            <consortium name="Mycorrhizal Genomics Consortium"/>
            <person name="Kohler A."/>
            <person name="Kuo A."/>
            <person name="Nagy L.G."/>
            <person name="Floudas D."/>
            <person name="Copeland A."/>
            <person name="Barry K.W."/>
            <person name="Cichocki N."/>
            <person name="Veneault-Fourrey C."/>
            <person name="LaButti K."/>
            <person name="Lindquist E.A."/>
            <person name="Lipzen A."/>
            <person name="Lundell T."/>
            <person name="Morin E."/>
            <person name="Murat C."/>
            <person name="Riley R."/>
            <person name="Ohm R."/>
            <person name="Sun H."/>
            <person name="Tunlid A."/>
            <person name="Henrissat B."/>
            <person name="Grigoriev I.V."/>
            <person name="Hibbett D.S."/>
            <person name="Martin F."/>
        </authorList>
    </citation>
    <scope>NUCLEOTIDE SEQUENCE [LARGE SCALE GENOMIC DNA]</scope>
    <source>
        <strain evidence="11">441</strain>
    </source>
</reference>
<reference evidence="10 11" key="1">
    <citation type="submission" date="2014-04" db="EMBL/GenBank/DDBJ databases">
        <authorList>
            <consortium name="DOE Joint Genome Institute"/>
            <person name="Kuo A."/>
            <person name="Kohler A."/>
            <person name="Costa M.D."/>
            <person name="Nagy L.G."/>
            <person name="Floudas D."/>
            <person name="Copeland A."/>
            <person name="Barry K.W."/>
            <person name="Cichocki N."/>
            <person name="Veneault-Fourrey C."/>
            <person name="LaButti K."/>
            <person name="Lindquist E.A."/>
            <person name="Lipzen A."/>
            <person name="Lundell T."/>
            <person name="Morin E."/>
            <person name="Murat C."/>
            <person name="Sun H."/>
            <person name="Tunlid A."/>
            <person name="Henrissat B."/>
            <person name="Grigoriev I.V."/>
            <person name="Hibbett D.S."/>
            <person name="Martin F."/>
            <person name="Nordberg H.P."/>
            <person name="Cantor M.N."/>
            <person name="Hua S.X."/>
        </authorList>
    </citation>
    <scope>NUCLEOTIDE SEQUENCE [LARGE SCALE GENOMIC DNA]</scope>
    <source>
        <strain evidence="10 11">441</strain>
    </source>
</reference>
<keyword evidence="11" id="KW-1185">Reference proteome</keyword>
<dbReference type="EMBL" id="KN833701">
    <property type="protein sequence ID" value="KIK26580.1"/>
    <property type="molecule type" value="Genomic_DNA"/>
</dbReference>
<proteinExistence type="inferred from homology"/>
<dbReference type="InterPro" id="IPR007018">
    <property type="entry name" value="Mediator_Med6"/>
</dbReference>
<feature type="compositionally biased region" description="Polar residues" evidence="9">
    <location>
        <begin position="174"/>
        <end position="202"/>
    </location>
</feature>
<protein>
    <recommendedName>
        <fullName evidence="3 8">Mediator of RNA polymerase II transcription subunit 6</fullName>
    </recommendedName>
    <alternativeName>
        <fullName evidence="7 8">Mediator complex subunit 6</fullName>
    </alternativeName>
</protein>
<evidence type="ECO:0000313" key="11">
    <source>
        <dbReference type="Proteomes" id="UP000054018"/>
    </source>
</evidence>
<evidence type="ECO:0000256" key="7">
    <source>
        <dbReference type="ARBA" id="ARBA00031259"/>
    </source>
</evidence>
<dbReference type="AlphaFoldDB" id="A0A0C9YNJ3"/>
<evidence type="ECO:0000256" key="2">
    <source>
        <dbReference type="ARBA" id="ARBA00007526"/>
    </source>
</evidence>
<keyword evidence="6 8" id="KW-0539">Nucleus</keyword>
<dbReference type="GO" id="GO:0006357">
    <property type="term" value="P:regulation of transcription by RNA polymerase II"/>
    <property type="evidence" value="ECO:0007669"/>
    <property type="project" value="InterPro"/>
</dbReference>
<keyword evidence="4 8" id="KW-0805">Transcription regulation</keyword>
<feature type="region of interest" description="Disordered" evidence="9">
    <location>
        <begin position="236"/>
        <end position="298"/>
    </location>
</feature>
<keyword evidence="8" id="KW-0010">Activator</keyword>
<dbReference type="Pfam" id="PF04934">
    <property type="entry name" value="Med6"/>
    <property type="match status" value="1"/>
</dbReference>
<evidence type="ECO:0000256" key="1">
    <source>
        <dbReference type="ARBA" id="ARBA00004123"/>
    </source>
</evidence>
<dbReference type="OrthoDB" id="344220at2759"/>
<dbReference type="STRING" id="765257.A0A0C9YNJ3"/>
<sequence length="298" mass="32472">MDSSTAHRSLDRTLVSYLLAQANGPLTTENVFDYFAASMFYDKQSNNQSLRMQTMHSGVPILNESDELKRFTGIEFALVHAHPPSLFIIHKRERLSLQEVRPLAAYFVINNRIYQSPDVYTLLSNRLLASLNSLRSSLDTLRKYRPNNTPRTGFVWPIVDTSTAENVSKKSSGEDTLSGTRGTGESTPSQPDKQRTGSAGTNVTKKQEYDILMLNAMKTTALHSTLTFTAQRSLVSDVESNPPESVVAGTSRRTSVTPAPVGRGTTPRGSSSGASTPQDTTGAKSSAGVGNKKKKKPS</sequence>
<keyword evidence="5 8" id="KW-0804">Transcription</keyword>
<evidence type="ECO:0000256" key="6">
    <source>
        <dbReference type="ARBA" id="ARBA00023242"/>
    </source>
</evidence>
<evidence type="ECO:0000313" key="10">
    <source>
        <dbReference type="EMBL" id="KIK26580.1"/>
    </source>
</evidence>
<dbReference type="GO" id="GO:0003712">
    <property type="term" value="F:transcription coregulator activity"/>
    <property type="evidence" value="ECO:0007669"/>
    <property type="project" value="InterPro"/>
</dbReference>